<proteinExistence type="predicted"/>
<keyword evidence="4" id="KW-1185">Reference proteome</keyword>
<dbReference type="PANTHER" id="PTHR22946:SF8">
    <property type="entry name" value="ACETYL XYLAN ESTERASE DOMAIN-CONTAINING PROTEIN"/>
    <property type="match status" value="1"/>
</dbReference>
<evidence type="ECO:0000256" key="1">
    <source>
        <dbReference type="SAM" id="SignalP"/>
    </source>
</evidence>
<dbReference type="InterPro" id="IPR008391">
    <property type="entry name" value="AXE1_dom"/>
</dbReference>
<organism evidence="3 4">
    <name type="scientific">Runella defluvii</name>
    <dbReference type="NCBI Taxonomy" id="370973"/>
    <lineage>
        <taxon>Bacteria</taxon>
        <taxon>Pseudomonadati</taxon>
        <taxon>Bacteroidota</taxon>
        <taxon>Cytophagia</taxon>
        <taxon>Cytophagales</taxon>
        <taxon>Spirosomataceae</taxon>
        <taxon>Runella</taxon>
    </lineage>
</organism>
<dbReference type="GO" id="GO:0016787">
    <property type="term" value="F:hydrolase activity"/>
    <property type="evidence" value="ECO:0007669"/>
    <property type="project" value="UniProtKB-KW"/>
</dbReference>
<evidence type="ECO:0000259" key="2">
    <source>
        <dbReference type="Pfam" id="PF05448"/>
    </source>
</evidence>
<dbReference type="EMBL" id="JACIBY010000023">
    <property type="protein sequence ID" value="MBB3841979.1"/>
    <property type="molecule type" value="Genomic_DNA"/>
</dbReference>
<reference evidence="3 4" key="1">
    <citation type="submission" date="2020-08" db="EMBL/GenBank/DDBJ databases">
        <title>Genomic Encyclopedia of Type Strains, Phase IV (KMG-IV): sequencing the most valuable type-strain genomes for metagenomic binning, comparative biology and taxonomic classification.</title>
        <authorList>
            <person name="Goeker M."/>
        </authorList>
    </citation>
    <scope>NUCLEOTIDE SEQUENCE [LARGE SCALE GENOMIC DNA]</scope>
    <source>
        <strain evidence="3 4">DSM 17976</strain>
    </source>
</reference>
<gene>
    <name evidence="3" type="ORF">FHS57_006008</name>
</gene>
<keyword evidence="3" id="KW-0378">Hydrolase</keyword>
<sequence length="708" mass="77778">MKLKSFTILTGILLFLTTVSQAQDELAVLPYWKYYGAQPMALYHHLCDQAFAQLNQRKKAVQALKTLQDWQKRQAFVRQKLQEAVGAFPEKTPLNPVITGKIERNGVTVEKLYFESMPNYFVTAALFLPARERKNLPVIIFCSGHGAPAFRSGVYQQMVLNYVQKGFAVLAFDPIGQGERTQYVKSNELKRFGNLKPTLEHSYPGAQSFVAGVSPAMYFIWDGIRAVDYLLTRPEIDAKRIGITGRSGGGTQSAYIAAMDSRIAAAAPECYLTTYDKLLKSNGPQDAEQILSGMLAKGLDLGDLVEVRAPRPTLMVTTTRDMFSIDGARELFDEAKKAYKALGSEANLEKTEDDAGHASTQKNREATYAFFQKHLHNPGSNADEKIVPFTEDELKVTPTGNVYTSLKGESLFSLTQKRASKSKPKSNPQNLNKQIISLTGYTPPVLEEVVFSGKFPKEGYDLEKYLVKGPGAYYLPVLWLRPHTQSNKTVLYISSKGKADIAKKEGVGEQLAKAGYHVVVPDLSGAGELANAYLPGGDSFIDSTSLNVWFAGILTQKSLVAIRMEEIQLITEFIKTKAPNTTVTAVGVGTFVPDLLHAAVVTPSWSRVALIDGLGAYRSLTEHEQYLPRYIPSVVSGAILAYDLPDLVAALSPRRVGVSGMLNGAGQALLLEELKKLYPTNATPLRLSTSAEAKNEGVALLEWIENDK</sequence>
<dbReference type="AlphaFoldDB" id="A0A7W6ETP3"/>
<accession>A0A7W6ETP3</accession>
<feature type="domain" description="Acetyl xylan esterase" evidence="2">
    <location>
        <begin position="101"/>
        <end position="279"/>
    </location>
</feature>
<dbReference type="InterPro" id="IPR050261">
    <property type="entry name" value="FrsA_esterase"/>
</dbReference>
<dbReference type="InterPro" id="IPR029058">
    <property type="entry name" value="AB_hydrolase_fold"/>
</dbReference>
<keyword evidence="1" id="KW-0732">Signal</keyword>
<protein>
    <submittedName>
        <fullName evidence="3">Dienelactone hydrolase</fullName>
    </submittedName>
</protein>
<dbReference type="PANTHER" id="PTHR22946">
    <property type="entry name" value="DIENELACTONE HYDROLASE DOMAIN-CONTAINING PROTEIN-RELATED"/>
    <property type="match status" value="1"/>
</dbReference>
<comment type="caution">
    <text evidence="3">The sequence shown here is derived from an EMBL/GenBank/DDBJ whole genome shotgun (WGS) entry which is preliminary data.</text>
</comment>
<dbReference type="SUPFAM" id="SSF53474">
    <property type="entry name" value="alpha/beta-Hydrolases"/>
    <property type="match status" value="2"/>
</dbReference>
<dbReference type="Gene3D" id="3.40.50.1820">
    <property type="entry name" value="alpha/beta hydrolase"/>
    <property type="match status" value="2"/>
</dbReference>
<dbReference type="Proteomes" id="UP000541352">
    <property type="component" value="Unassembled WGS sequence"/>
</dbReference>
<feature type="signal peptide" evidence="1">
    <location>
        <begin position="1"/>
        <end position="22"/>
    </location>
</feature>
<name>A0A7W6ETP3_9BACT</name>
<evidence type="ECO:0000313" key="3">
    <source>
        <dbReference type="EMBL" id="MBB3841979.1"/>
    </source>
</evidence>
<evidence type="ECO:0000313" key="4">
    <source>
        <dbReference type="Proteomes" id="UP000541352"/>
    </source>
</evidence>
<dbReference type="Pfam" id="PF05448">
    <property type="entry name" value="AXE1"/>
    <property type="match status" value="1"/>
</dbReference>
<feature type="chain" id="PRO_5030690975" evidence="1">
    <location>
        <begin position="23"/>
        <end position="708"/>
    </location>
</feature>
<dbReference type="RefSeq" id="WP_183980010.1">
    <property type="nucleotide sequence ID" value="NZ_JACIBY010000023.1"/>
</dbReference>